<organism evidence="7 8">
    <name type="scientific">Rhodococcus qingshengii</name>
    <dbReference type="NCBI Taxonomy" id="334542"/>
    <lineage>
        <taxon>Bacteria</taxon>
        <taxon>Bacillati</taxon>
        <taxon>Actinomycetota</taxon>
        <taxon>Actinomycetes</taxon>
        <taxon>Mycobacteriales</taxon>
        <taxon>Nocardiaceae</taxon>
        <taxon>Rhodococcus</taxon>
        <taxon>Rhodococcus erythropolis group</taxon>
    </lineage>
</organism>
<dbReference type="CDD" id="cd00609">
    <property type="entry name" value="AAT_like"/>
    <property type="match status" value="1"/>
</dbReference>
<proteinExistence type="inferred from homology"/>
<dbReference type="SUPFAM" id="SSF53383">
    <property type="entry name" value="PLP-dependent transferases"/>
    <property type="match status" value="1"/>
</dbReference>
<dbReference type="PANTHER" id="PTHR43643">
    <property type="entry name" value="HISTIDINOL-PHOSPHATE AMINOTRANSFERASE 2"/>
    <property type="match status" value="1"/>
</dbReference>
<dbReference type="GO" id="GO:0030170">
    <property type="term" value="F:pyridoxal phosphate binding"/>
    <property type="evidence" value="ECO:0007669"/>
    <property type="project" value="InterPro"/>
</dbReference>
<dbReference type="EMBL" id="NOVD01000080">
    <property type="protein sequence ID" value="PCK22208.1"/>
    <property type="molecule type" value="Genomic_DNA"/>
</dbReference>
<reference evidence="7 8" key="1">
    <citation type="submission" date="2017-07" db="EMBL/GenBank/DDBJ databases">
        <title>Draft sequence of Rhodococcus enclensis 23b-28.</title>
        <authorList>
            <person name="Besaury L."/>
            <person name="Sancelme M."/>
            <person name="Amato P."/>
            <person name="Lallement A."/>
            <person name="Delort A.-M."/>
        </authorList>
    </citation>
    <scope>NUCLEOTIDE SEQUENCE [LARGE SCALE GENOMIC DNA]</scope>
    <source>
        <strain evidence="7 8">23b-28</strain>
    </source>
</reference>
<dbReference type="InterPro" id="IPR004839">
    <property type="entry name" value="Aminotransferase_I/II_large"/>
</dbReference>
<dbReference type="InterPro" id="IPR015421">
    <property type="entry name" value="PyrdxlP-dep_Trfase_major"/>
</dbReference>
<evidence type="ECO:0000259" key="6">
    <source>
        <dbReference type="Pfam" id="PF00155"/>
    </source>
</evidence>
<dbReference type="Proteomes" id="UP000230886">
    <property type="component" value="Unassembled WGS sequence"/>
</dbReference>
<dbReference type="InterPro" id="IPR015424">
    <property type="entry name" value="PyrdxlP-dep_Trfase"/>
</dbReference>
<dbReference type="GO" id="GO:0008483">
    <property type="term" value="F:transaminase activity"/>
    <property type="evidence" value="ECO:0007669"/>
    <property type="project" value="UniProtKB-KW"/>
</dbReference>
<feature type="domain" description="Aminotransferase class I/classII large" evidence="6">
    <location>
        <begin position="54"/>
        <end position="365"/>
    </location>
</feature>
<evidence type="ECO:0000256" key="4">
    <source>
        <dbReference type="ARBA" id="ARBA00022898"/>
    </source>
</evidence>
<dbReference type="AlphaFoldDB" id="A0A2A5IY09"/>
<dbReference type="InterPro" id="IPR015422">
    <property type="entry name" value="PyrdxlP-dep_Trfase_small"/>
</dbReference>
<evidence type="ECO:0000256" key="1">
    <source>
        <dbReference type="ARBA" id="ARBA00001933"/>
    </source>
</evidence>
<protein>
    <recommendedName>
        <fullName evidence="6">Aminotransferase class I/classII large domain-containing protein</fullName>
    </recommendedName>
</protein>
<dbReference type="InterPro" id="IPR050106">
    <property type="entry name" value="HistidinolP_aminotransfase"/>
</dbReference>
<accession>A0A2A5IY09</accession>
<dbReference type="InterPro" id="IPR024892">
    <property type="entry name" value="ArAT"/>
</dbReference>
<keyword evidence="4 5" id="KW-0663">Pyridoxal phosphate</keyword>
<comment type="caution">
    <text evidence="7">The sequence shown here is derived from an EMBL/GenBank/DDBJ whole genome shotgun (WGS) entry which is preliminary data.</text>
</comment>
<sequence length="383" mass="40940">MPQIRTRSSASTSGRPGAEGIVTVRTRSLLDTYPGYVAGRTADAVAQNGGPTNAVKLSGNESCFGPLPGVRAAIDSEIVLNRYPDAHASNLCRVIAARIGLDVDQIVAASGSLPLCRSIVDAICEPGDEVMVPTVSFPAYSAAAALAGAVPVRVEMRGHELDLVEMANRVTERTRIVFICTPNNPTSVAVTAESLYCFLRQVPGDVLVVIDEAYREFVTDPRSADGIALLAEFSNVLVLRTFSKAYGLAGLRVGYSLSSPKVAAAIRKVTAAFSVNRLSESGAIAALNPACDSELERRVAHVVGERGRVTQTLRSLGHEVADSQANFVWLPMGPAANEYARMCEQRGVVIRPFENRGVRVTLSTVVENEVFLRVATQLARETR</sequence>
<evidence type="ECO:0000256" key="5">
    <source>
        <dbReference type="RuleBase" id="RU003693"/>
    </source>
</evidence>
<comment type="cofactor">
    <cofactor evidence="1 5">
        <name>pyridoxal 5'-phosphate</name>
        <dbReference type="ChEBI" id="CHEBI:597326"/>
    </cofactor>
</comment>
<evidence type="ECO:0000256" key="3">
    <source>
        <dbReference type="ARBA" id="ARBA00022679"/>
    </source>
</evidence>
<keyword evidence="2" id="KW-0032">Aminotransferase</keyword>
<comment type="similarity">
    <text evidence="5">Belongs to the class-II pyridoxal-phosphate-dependent aminotransferase family.</text>
</comment>
<dbReference type="Pfam" id="PF00155">
    <property type="entry name" value="Aminotran_1_2"/>
    <property type="match status" value="1"/>
</dbReference>
<evidence type="ECO:0000313" key="7">
    <source>
        <dbReference type="EMBL" id="PCK22208.1"/>
    </source>
</evidence>
<evidence type="ECO:0000313" key="8">
    <source>
        <dbReference type="Proteomes" id="UP000230886"/>
    </source>
</evidence>
<dbReference type="NCBIfam" id="NF002878">
    <property type="entry name" value="PRK03321.1"/>
    <property type="match status" value="1"/>
</dbReference>
<evidence type="ECO:0000256" key="2">
    <source>
        <dbReference type="ARBA" id="ARBA00022576"/>
    </source>
</evidence>
<gene>
    <name evidence="7" type="ORF">CHR55_32900</name>
</gene>
<dbReference type="Gene3D" id="3.90.1150.10">
    <property type="entry name" value="Aspartate Aminotransferase, domain 1"/>
    <property type="match status" value="1"/>
</dbReference>
<dbReference type="PANTHER" id="PTHR43643:SF3">
    <property type="entry name" value="HISTIDINOL-PHOSPHATE AMINOTRANSFERASE"/>
    <property type="match status" value="1"/>
</dbReference>
<dbReference type="PROSITE" id="PS00599">
    <property type="entry name" value="AA_TRANSFER_CLASS_2"/>
    <property type="match status" value="1"/>
</dbReference>
<name>A0A2A5IY09_RHOSG</name>
<dbReference type="InterPro" id="IPR001917">
    <property type="entry name" value="Aminotrans_II_pyridoxalP_BS"/>
</dbReference>
<dbReference type="Gene3D" id="3.40.640.10">
    <property type="entry name" value="Type I PLP-dependent aspartate aminotransferase-like (Major domain)"/>
    <property type="match status" value="1"/>
</dbReference>
<keyword evidence="3" id="KW-0808">Transferase</keyword>